<dbReference type="Gene3D" id="1.20.5.1930">
    <property type="match status" value="1"/>
</dbReference>
<organism evidence="10">
    <name type="scientific">freshwater metagenome</name>
    <dbReference type="NCBI Taxonomy" id="449393"/>
    <lineage>
        <taxon>unclassified sequences</taxon>
        <taxon>metagenomes</taxon>
        <taxon>ecological metagenomes</taxon>
    </lineage>
</organism>
<comment type="catalytic activity">
    <reaction evidence="1">
        <text>ATP + protein L-histidine = ADP + protein N-phospho-L-histidine.</text>
        <dbReference type="EC" id="2.7.13.3"/>
    </reaction>
</comment>
<evidence type="ECO:0000256" key="3">
    <source>
        <dbReference type="ARBA" id="ARBA00022553"/>
    </source>
</evidence>
<keyword evidence="8" id="KW-1133">Transmembrane helix</keyword>
<dbReference type="GO" id="GO:0046983">
    <property type="term" value="F:protein dimerization activity"/>
    <property type="evidence" value="ECO:0007669"/>
    <property type="project" value="InterPro"/>
</dbReference>
<dbReference type="GO" id="GO:0000155">
    <property type="term" value="F:phosphorelay sensor kinase activity"/>
    <property type="evidence" value="ECO:0007669"/>
    <property type="project" value="InterPro"/>
</dbReference>
<keyword evidence="4" id="KW-0808">Transferase</keyword>
<evidence type="ECO:0000256" key="7">
    <source>
        <dbReference type="ARBA" id="ARBA00022840"/>
    </source>
</evidence>
<keyword evidence="8" id="KW-0812">Transmembrane</keyword>
<keyword evidence="5" id="KW-0547">Nucleotide-binding</keyword>
<dbReference type="SMART" id="SM00387">
    <property type="entry name" value="HATPase_c"/>
    <property type="match status" value="1"/>
</dbReference>
<feature type="domain" description="Histidine kinase" evidence="9">
    <location>
        <begin position="418"/>
        <end position="514"/>
    </location>
</feature>
<evidence type="ECO:0000256" key="2">
    <source>
        <dbReference type="ARBA" id="ARBA00012438"/>
    </source>
</evidence>
<dbReference type="SUPFAM" id="SSF55874">
    <property type="entry name" value="ATPase domain of HSP90 chaperone/DNA topoisomerase II/histidine kinase"/>
    <property type="match status" value="1"/>
</dbReference>
<dbReference type="InterPro" id="IPR050482">
    <property type="entry name" value="Sensor_HK_TwoCompSys"/>
</dbReference>
<keyword evidence="6" id="KW-0418">Kinase</keyword>
<evidence type="ECO:0000259" key="9">
    <source>
        <dbReference type="PROSITE" id="PS50109"/>
    </source>
</evidence>
<dbReference type="Pfam" id="PF07730">
    <property type="entry name" value="HisKA_3"/>
    <property type="match status" value="1"/>
</dbReference>
<dbReference type="PANTHER" id="PTHR24421:SF10">
    <property type="entry name" value="NITRATE_NITRITE SENSOR PROTEIN NARQ"/>
    <property type="match status" value="1"/>
</dbReference>
<dbReference type="Gene3D" id="3.30.565.10">
    <property type="entry name" value="Histidine kinase-like ATPase, C-terminal domain"/>
    <property type="match status" value="1"/>
</dbReference>
<dbReference type="GO" id="GO:0016020">
    <property type="term" value="C:membrane"/>
    <property type="evidence" value="ECO:0007669"/>
    <property type="project" value="InterPro"/>
</dbReference>
<proteinExistence type="predicted"/>
<dbReference type="InterPro" id="IPR036890">
    <property type="entry name" value="HATPase_C_sf"/>
</dbReference>
<sequence>MQTEPIPATGRVGGLTLRLGVPVRDPRFWVIQALVLAIDVGHTLLENAELLVGDSELYLLSVSVFLIPVVYAALSFGLRGAVPTALWAFVLSIPEISAHDWTIRLGILTQFVILLAIAIIVAMRVDRERAAARAMQQTNRQLSRLNATASAVAGSLDLEQVLRGTLQAMLDPHKHQVAWIRLIRDVDFTGRTELDAVGIAVPGALDTHEERLTQAACLTGQLQSDDPTRTAAHSVVAALKADGRTVGALGLTQLDEAISPDDYQVHAAIANQLGVALNNITAHEHNREGLASLKAAKQNLEIYVELATEAQEEERKRLSRELHDDILQSLVVAKARIESAGTLERPELTRDRLVGAQQILADTIVNVRRYCHDLRPSLLDDLGLVDAVDWLVGDLRARTDLGVEFAVTGTAHRLSNRDELLIFRIVQEALHNAERHAHASQTRVALAYGSDSLAISVTDNGCGFAGVDERSGTTQLGLGLRGMDERTKLLRGSLTIRSHPGKGTELTLQVPLPSAEETRVLLGP</sequence>
<dbReference type="GO" id="GO:0005524">
    <property type="term" value="F:ATP binding"/>
    <property type="evidence" value="ECO:0007669"/>
    <property type="project" value="UniProtKB-KW"/>
</dbReference>
<reference evidence="10" key="1">
    <citation type="submission" date="2020-05" db="EMBL/GenBank/DDBJ databases">
        <authorList>
            <person name="Chiriac C."/>
            <person name="Salcher M."/>
            <person name="Ghai R."/>
            <person name="Kavagutti S V."/>
        </authorList>
    </citation>
    <scope>NUCLEOTIDE SEQUENCE</scope>
</reference>
<dbReference type="Gene3D" id="3.30.450.40">
    <property type="match status" value="1"/>
</dbReference>
<protein>
    <recommendedName>
        <fullName evidence="2">histidine kinase</fullName>
        <ecNumber evidence="2">2.7.13.3</ecNumber>
    </recommendedName>
</protein>
<accession>A0A6J7DSF1</accession>
<evidence type="ECO:0000256" key="1">
    <source>
        <dbReference type="ARBA" id="ARBA00000085"/>
    </source>
</evidence>
<dbReference type="EC" id="2.7.13.3" evidence="2"/>
<dbReference type="InterPro" id="IPR029016">
    <property type="entry name" value="GAF-like_dom_sf"/>
</dbReference>
<feature type="transmembrane region" description="Helical" evidence="8">
    <location>
        <begin position="57"/>
        <end position="81"/>
    </location>
</feature>
<keyword evidence="8" id="KW-0472">Membrane</keyword>
<evidence type="ECO:0000313" key="10">
    <source>
        <dbReference type="EMBL" id="CAB4871239.1"/>
    </source>
</evidence>
<feature type="transmembrane region" description="Helical" evidence="8">
    <location>
        <begin position="101"/>
        <end position="123"/>
    </location>
</feature>
<keyword evidence="7" id="KW-0067">ATP-binding</keyword>
<dbReference type="InterPro" id="IPR011712">
    <property type="entry name" value="Sig_transdc_His_kin_sub3_dim/P"/>
</dbReference>
<dbReference type="Pfam" id="PF02518">
    <property type="entry name" value="HATPase_c"/>
    <property type="match status" value="1"/>
</dbReference>
<dbReference type="EMBL" id="CAFBLS010000069">
    <property type="protein sequence ID" value="CAB4871239.1"/>
    <property type="molecule type" value="Genomic_DNA"/>
</dbReference>
<dbReference type="PANTHER" id="PTHR24421">
    <property type="entry name" value="NITRATE/NITRITE SENSOR PROTEIN NARX-RELATED"/>
    <property type="match status" value="1"/>
</dbReference>
<dbReference type="AlphaFoldDB" id="A0A6J7DSF1"/>
<evidence type="ECO:0000256" key="4">
    <source>
        <dbReference type="ARBA" id="ARBA00022679"/>
    </source>
</evidence>
<evidence type="ECO:0000256" key="5">
    <source>
        <dbReference type="ARBA" id="ARBA00022741"/>
    </source>
</evidence>
<gene>
    <name evidence="10" type="ORF">UFOPK3402_00706</name>
</gene>
<dbReference type="SUPFAM" id="SSF55781">
    <property type="entry name" value="GAF domain-like"/>
    <property type="match status" value="1"/>
</dbReference>
<dbReference type="CDD" id="cd16917">
    <property type="entry name" value="HATPase_UhpB-NarQ-NarX-like"/>
    <property type="match status" value="1"/>
</dbReference>
<name>A0A6J7DSF1_9ZZZZ</name>
<evidence type="ECO:0000256" key="6">
    <source>
        <dbReference type="ARBA" id="ARBA00022777"/>
    </source>
</evidence>
<dbReference type="InterPro" id="IPR003594">
    <property type="entry name" value="HATPase_dom"/>
</dbReference>
<keyword evidence="3" id="KW-0597">Phosphoprotein</keyword>
<evidence type="ECO:0000256" key="8">
    <source>
        <dbReference type="SAM" id="Phobius"/>
    </source>
</evidence>
<dbReference type="InterPro" id="IPR005467">
    <property type="entry name" value="His_kinase_dom"/>
</dbReference>
<dbReference type="PROSITE" id="PS50109">
    <property type="entry name" value="HIS_KIN"/>
    <property type="match status" value="1"/>
</dbReference>